<dbReference type="GO" id="GO:0003341">
    <property type="term" value="P:cilium movement"/>
    <property type="evidence" value="ECO:0007669"/>
    <property type="project" value="TreeGrafter"/>
</dbReference>
<evidence type="ECO:0000313" key="8">
    <source>
        <dbReference type="Proteomes" id="UP001219518"/>
    </source>
</evidence>
<dbReference type="InterPro" id="IPR011990">
    <property type="entry name" value="TPR-like_helical_dom_sf"/>
</dbReference>
<evidence type="ECO:0000256" key="5">
    <source>
        <dbReference type="ARBA" id="ARBA00040665"/>
    </source>
</evidence>
<dbReference type="GO" id="GO:0005737">
    <property type="term" value="C:cytoplasm"/>
    <property type="evidence" value="ECO:0007669"/>
    <property type="project" value="UniProtKB-SubCell"/>
</dbReference>
<gene>
    <name evidence="7" type="ORF">KUF71_012999</name>
</gene>
<comment type="subcellular location">
    <subcellularLocation>
        <location evidence="1">Cytoplasm</location>
    </subcellularLocation>
</comment>
<evidence type="ECO:0000256" key="6">
    <source>
        <dbReference type="ARBA" id="ARBA00044739"/>
    </source>
</evidence>
<protein>
    <recommendedName>
        <fullName evidence="5">Tetratricopeptide repeat protein 29</fullName>
    </recommendedName>
</protein>
<keyword evidence="2" id="KW-0963">Cytoplasm</keyword>
<dbReference type="GO" id="GO:0005929">
    <property type="term" value="C:cilium"/>
    <property type="evidence" value="ECO:0007669"/>
    <property type="project" value="TreeGrafter"/>
</dbReference>
<accession>A0AAE1LUS3</accession>
<evidence type="ECO:0000313" key="7">
    <source>
        <dbReference type="EMBL" id="KAK3932540.1"/>
    </source>
</evidence>
<evidence type="ECO:0000256" key="3">
    <source>
        <dbReference type="ARBA" id="ARBA00022737"/>
    </source>
</evidence>
<dbReference type="EMBL" id="JAHWGI010001437">
    <property type="protein sequence ID" value="KAK3932540.1"/>
    <property type="molecule type" value="Genomic_DNA"/>
</dbReference>
<evidence type="ECO:0000256" key="1">
    <source>
        <dbReference type="ARBA" id="ARBA00004496"/>
    </source>
</evidence>
<dbReference type="InterPro" id="IPR051476">
    <property type="entry name" value="Bac_ResReg_Asp_Phosphatase"/>
</dbReference>
<dbReference type="Gene3D" id="1.25.40.10">
    <property type="entry name" value="Tetratricopeptide repeat domain"/>
    <property type="match status" value="1"/>
</dbReference>
<comment type="caution">
    <text evidence="7">The sequence shown here is derived from an EMBL/GenBank/DDBJ whole genome shotgun (WGS) entry which is preliminary data.</text>
</comment>
<dbReference type="Proteomes" id="UP001219518">
    <property type="component" value="Unassembled WGS sequence"/>
</dbReference>
<keyword evidence="4" id="KW-0802">TPR repeat</keyword>
<comment type="function">
    <text evidence="6">Axonemal protein which is implicated in axonemal and/or peri-axonemal structure assembly and regulates flagellum assembly and beating and therefore sperm motility.</text>
</comment>
<organism evidence="7 8">
    <name type="scientific">Frankliniella fusca</name>
    <dbReference type="NCBI Taxonomy" id="407009"/>
    <lineage>
        <taxon>Eukaryota</taxon>
        <taxon>Metazoa</taxon>
        <taxon>Ecdysozoa</taxon>
        <taxon>Arthropoda</taxon>
        <taxon>Hexapoda</taxon>
        <taxon>Insecta</taxon>
        <taxon>Pterygota</taxon>
        <taxon>Neoptera</taxon>
        <taxon>Paraneoptera</taxon>
        <taxon>Thysanoptera</taxon>
        <taxon>Terebrantia</taxon>
        <taxon>Thripoidea</taxon>
        <taxon>Thripidae</taxon>
        <taxon>Frankliniella</taxon>
    </lineage>
</organism>
<dbReference type="PANTHER" id="PTHR46630:SF1">
    <property type="entry name" value="TETRATRICOPEPTIDE REPEAT PROTEIN 29"/>
    <property type="match status" value="1"/>
</dbReference>
<keyword evidence="3" id="KW-0677">Repeat</keyword>
<reference evidence="7" key="2">
    <citation type="journal article" date="2023" name="BMC Genomics">
        <title>Pest status, molecular evolution, and epigenetic factors derived from the genome assembly of Frankliniella fusca, a thysanopteran phytovirus vector.</title>
        <authorList>
            <person name="Catto M.A."/>
            <person name="Labadie P.E."/>
            <person name="Jacobson A.L."/>
            <person name="Kennedy G.G."/>
            <person name="Srinivasan R."/>
            <person name="Hunt B.G."/>
        </authorList>
    </citation>
    <scope>NUCLEOTIDE SEQUENCE</scope>
    <source>
        <strain evidence="7">PL_HMW_Pooled</strain>
    </source>
</reference>
<evidence type="ECO:0000256" key="2">
    <source>
        <dbReference type="ARBA" id="ARBA00022490"/>
    </source>
</evidence>
<dbReference type="PANTHER" id="PTHR46630">
    <property type="entry name" value="TETRATRICOPEPTIDE REPEAT PROTEIN 29"/>
    <property type="match status" value="1"/>
</dbReference>
<evidence type="ECO:0000256" key="4">
    <source>
        <dbReference type="ARBA" id="ARBA00022803"/>
    </source>
</evidence>
<keyword evidence="8" id="KW-1185">Reference proteome</keyword>
<reference evidence="7" key="1">
    <citation type="submission" date="2021-07" db="EMBL/GenBank/DDBJ databases">
        <authorList>
            <person name="Catto M.A."/>
            <person name="Jacobson A."/>
            <person name="Kennedy G."/>
            <person name="Labadie P."/>
            <person name="Hunt B.G."/>
            <person name="Srinivasan R."/>
        </authorList>
    </citation>
    <scope>NUCLEOTIDE SEQUENCE</scope>
    <source>
        <strain evidence="7">PL_HMW_Pooled</strain>
        <tissue evidence="7">Head</tissue>
    </source>
</reference>
<sequence>MFRAASRALSEALVLEARAALREADHGRASALCREAVQRAHDARSPALELGAERELGSCMLAAGQLEDAMATFRSFLALAKANDSAKDIVTAHLKLALCYHKRSDMAGTLGALRDARRAAEELKLPELLARAHLHLGEHFLNTSRPQYATTHLHQACELASETNKAEADRARALAGVAGGLELWPAVLAALVESGPDQPDALRRGRLLDLVAWKDRRAPFWPKDLTVSKAVLQSQSTVS</sequence>
<name>A0AAE1LUS3_9NEOP</name>
<dbReference type="SUPFAM" id="SSF48452">
    <property type="entry name" value="TPR-like"/>
    <property type="match status" value="1"/>
</dbReference>
<dbReference type="AlphaFoldDB" id="A0AAE1LUS3"/>
<proteinExistence type="predicted"/>